<keyword evidence="1" id="KW-0812">Transmembrane</keyword>
<dbReference type="EMBL" id="JAIWYP010000011">
    <property type="protein sequence ID" value="KAH3741403.1"/>
    <property type="molecule type" value="Genomic_DNA"/>
</dbReference>
<proteinExistence type="predicted"/>
<sequence>MEICYNNNSDKTNNAINNFYNQYYYSNINNTYFDASITSPTTTTSSPTTNIYKFTNNYFNFRNYYRTNICTNITKMSRVLRDTTDLRIADVHVNTYYPIRQCTSLNINAHKDSDMSIRFLLRCLLWSPMIACNVIGLFILLMHGYATAEYLSRPRNVSSPQYKKKDEKAERNMINIDYYLVTFLLQFTANPSQHAVGPS</sequence>
<reference evidence="2" key="2">
    <citation type="submission" date="2020-11" db="EMBL/GenBank/DDBJ databases">
        <authorList>
            <person name="McCartney M.A."/>
            <person name="Auch B."/>
            <person name="Kono T."/>
            <person name="Mallez S."/>
            <person name="Becker A."/>
            <person name="Gohl D.M."/>
            <person name="Silverstein K.A.T."/>
            <person name="Koren S."/>
            <person name="Bechman K.B."/>
            <person name="Herman A."/>
            <person name="Abrahante J.E."/>
            <person name="Garbe J."/>
        </authorList>
    </citation>
    <scope>NUCLEOTIDE SEQUENCE</scope>
    <source>
        <strain evidence="2">Duluth1</strain>
        <tissue evidence="2">Whole animal</tissue>
    </source>
</reference>
<organism evidence="2 3">
    <name type="scientific">Dreissena polymorpha</name>
    <name type="common">Zebra mussel</name>
    <name type="synonym">Mytilus polymorpha</name>
    <dbReference type="NCBI Taxonomy" id="45954"/>
    <lineage>
        <taxon>Eukaryota</taxon>
        <taxon>Metazoa</taxon>
        <taxon>Spiralia</taxon>
        <taxon>Lophotrochozoa</taxon>
        <taxon>Mollusca</taxon>
        <taxon>Bivalvia</taxon>
        <taxon>Autobranchia</taxon>
        <taxon>Heteroconchia</taxon>
        <taxon>Euheterodonta</taxon>
        <taxon>Imparidentia</taxon>
        <taxon>Neoheterodontei</taxon>
        <taxon>Myida</taxon>
        <taxon>Dreissenoidea</taxon>
        <taxon>Dreissenidae</taxon>
        <taxon>Dreissena</taxon>
    </lineage>
</organism>
<comment type="caution">
    <text evidence="2">The sequence shown here is derived from an EMBL/GenBank/DDBJ whole genome shotgun (WGS) entry which is preliminary data.</text>
</comment>
<name>A0A9D4D9D0_DREPO</name>
<feature type="non-terminal residue" evidence="2">
    <location>
        <position position="1"/>
    </location>
</feature>
<reference evidence="2" key="1">
    <citation type="journal article" date="2019" name="bioRxiv">
        <title>The Genome of the Zebra Mussel, Dreissena polymorpha: A Resource for Invasive Species Research.</title>
        <authorList>
            <person name="McCartney M.A."/>
            <person name="Auch B."/>
            <person name="Kono T."/>
            <person name="Mallez S."/>
            <person name="Zhang Y."/>
            <person name="Obille A."/>
            <person name="Becker A."/>
            <person name="Abrahante J.E."/>
            <person name="Garbe J."/>
            <person name="Badalamenti J.P."/>
            <person name="Herman A."/>
            <person name="Mangelson H."/>
            <person name="Liachko I."/>
            <person name="Sullivan S."/>
            <person name="Sone E.D."/>
            <person name="Koren S."/>
            <person name="Silverstein K.A.T."/>
            <person name="Beckman K.B."/>
            <person name="Gohl D.M."/>
        </authorList>
    </citation>
    <scope>NUCLEOTIDE SEQUENCE</scope>
    <source>
        <strain evidence="2">Duluth1</strain>
        <tissue evidence="2">Whole animal</tissue>
    </source>
</reference>
<gene>
    <name evidence="2" type="ORF">DPMN_048128</name>
</gene>
<keyword evidence="3" id="KW-1185">Reference proteome</keyword>
<protein>
    <submittedName>
        <fullName evidence="2">Uncharacterized protein</fullName>
    </submittedName>
</protein>
<keyword evidence="1" id="KW-1133">Transmembrane helix</keyword>
<evidence type="ECO:0000313" key="3">
    <source>
        <dbReference type="Proteomes" id="UP000828390"/>
    </source>
</evidence>
<feature type="transmembrane region" description="Helical" evidence="1">
    <location>
        <begin position="119"/>
        <end position="146"/>
    </location>
</feature>
<evidence type="ECO:0000256" key="1">
    <source>
        <dbReference type="SAM" id="Phobius"/>
    </source>
</evidence>
<accession>A0A9D4D9D0</accession>
<keyword evidence="1" id="KW-0472">Membrane</keyword>
<dbReference type="Proteomes" id="UP000828390">
    <property type="component" value="Unassembled WGS sequence"/>
</dbReference>
<evidence type="ECO:0000313" key="2">
    <source>
        <dbReference type="EMBL" id="KAH3741403.1"/>
    </source>
</evidence>
<dbReference type="AlphaFoldDB" id="A0A9D4D9D0"/>